<reference evidence="3" key="1">
    <citation type="submission" date="2015-06" db="EMBL/GenBank/DDBJ databases">
        <title>Complete genome sequence and metabolic analysis of phthalate degradation pathway in Gordonia sp. QH-11.</title>
        <authorList>
            <person name="Jin D."/>
            <person name="Kong X."/>
            <person name="Bai Z."/>
        </authorList>
    </citation>
    <scope>NUCLEOTIDE SEQUENCE [LARGE SCALE GENOMIC DNA]</scope>
    <source>
        <strain evidence="3">QH-11</strain>
    </source>
</reference>
<keyword evidence="3" id="KW-1185">Reference proteome</keyword>
<dbReference type="InterPro" id="IPR001279">
    <property type="entry name" value="Metallo-B-lactamas"/>
</dbReference>
<dbReference type="PANTHER" id="PTHR15032:SF4">
    <property type="entry name" value="N-ACYL-PHOSPHATIDYLETHANOLAMINE-HYDROLYZING PHOSPHOLIPASE D"/>
    <property type="match status" value="1"/>
</dbReference>
<dbReference type="Proteomes" id="UP000063789">
    <property type="component" value="Chromosome"/>
</dbReference>
<dbReference type="EMBL" id="CP011853">
    <property type="protein sequence ID" value="ALG83822.1"/>
    <property type="molecule type" value="Genomic_DNA"/>
</dbReference>
<feature type="domain" description="Metallo-beta-lactamase" evidence="1">
    <location>
        <begin position="86"/>
        <end position="290"/>
    </location>
</feature>
<dbReference type="OrthoDB" id="9805728at2"/>
<dbReference type="STRING" id="1136941.ACH46_03995"/>
<dbReference type="AlphaFoldDB" id="A0A0N9N113"/>
<accession>A0A0N9N113</accession>
<evidence type="ECO:0000313" key="3">
    <source>
        <dbReference type="Proteomes" id="UP000063789"/>
    </source>
</evidence>
<protein>
    <submittedName>
        <fullName evidence="2">Beta-lactamase</fullName>
    </submittedName>
</protein>
<dbReference type="Gene3D" id="3.60.15.10">
    <property type="entry name" value="Ribonuclease Z/Hydroxyacylglutathione hydrolase-like"/>
    <property type="match status" value="1"/>
</dbReference>
<name>A0A0N9N113_9ACTN</name>
<reference evidence="2 3" key="2">
    <citation type="journal article" date="2017" name="Int. J. Syst. Evol. Microbiol.">
        <title>Gordonia phthalatica sp. nov., a di-n-butyl phthalate-degrading bacterium isolated from activated sludge.</title>
        <authorList>
            <person name="Jin D."/>
            <person name="Kong X."/>
            <person name="Jia M."/>
            <person name="Yu X."/>
            <person name="Wang X."/>
            <person name="Zhuang X."/>
            <person name="Deng Y."/>
            <person name="Bai Z."/>
        </authorList>
    </citation>
    <scope>NUCLEOTIDE SEQUENCE [LARGE SCALE GENOMIC DNA]</scope>
    <source>
        <strain evidence="2 3">QH-11</strain>
    </source>
</reference>
<evidence type="ECO:0000313" key="2">
    <source>
        <dbReference type="EMBL" id="ALG83822.1"/>
    </source>
</evidence>
<dbReference type="PATRIC" id="fig|1136941.3.peg.809"/>
<organism evidence="2 3">
    <name type="scientific">Gordonia phthalatica</name>
    <dbReference type="NCBI Taxonomy" id="1136941"/>
    <lineage>
        <taxon>Bacteria</taxon>
        <taxon>Bacillati</taxon>
        <taxon>Actinomycetota</taxon>
        <taxon>Actinomycetes</taxon>
        <taxon>Mycobacteriales</taxon>
        <taxon>Gordoniaceae</taxon>
        <taxon>Gordonia</taxon>
    </lineage>
</organism>
<dbReference type="GO" id="GO:0005737">
    <property type="term" value="C:cytoplasm"/>
    <property type="evidence" value="ECO:0007669"/>
    <property type="project" value="TreeGrafter"/>
</dbReference>
<dbReference type="InterPro" id="IPR036866">
    <property type="entry name" value="RibonucZ/Hydroxyglut_hydro"/>
</dbReference>
<dbReference type="KEGG" id="goq:ACH46_03995"/>
<gene>
    <name evidence="2" type="ORF">ACH46_03995</name>
</gene>
<proteinExistence type="predicted"/>
<evidence type="ECO:0000259" key="1">
    <source>
        <dbReference type="Pfam" id="PF12706"/>
    </source>
</evidence>
<dbReference type="SUPFAM" id="SSF56281">
    <property type="entry name" value="Metallo-hydrolase/oxidoreductase"/>
    <property type="match status" value="1"/>
</dbReference>
<sequence length="347" mass="37396">MGASAEAIAETTVGSPYRVDGTFANLDSSSVLEGPGLDTAVDMLRRPGKPTNAIPVLTPTFAAEPGDLVVTWLGHASTVVDLDGVRILTDPVLSARCSPSQLVGPKRMHRAPVAASDLPPVDVVLISHDHYDHLDTPTIITLAATQPEALFVVPIGVDAHLRAWGVDASRIRTADWFDDVTLTVRGTTIGFHAVPARHFSGRGLSRNLTQWVSWAIVGPHHRVFFSGDTGFTDSYARTGDDHGPFDVSLIAIGAYDPAWHDIHLNPEEGVAVHRMLNGAERGALLVPIHWGTFNLARHSWADPVRRLTAEAESAGVEICIPRPGATLHSDSRTGTAFFDSTWWERTA</sequence>
<dbReference type="PANTHER" id="PTHR15032">
    <property type="entry name" value="N-ACYL-PHOSPHATIDYLETHANOLAMINE-HYDROLYZING PHOSPHOLIPASE D"/>
    <property type="match status" value="1"/>
</dbReference>
<dbReference type="Pfam" id="PF12706">
    <property type="entry name" value="Lactamase_B_2"/>
    <property type="match status" value="1"/>
</dbReference>